<dbReference type="EMBL" id="BSOW01000038">
    <property type="protein sequence ID" value="GLR90821.1"/>
    <property type="molecule type" value="Genomic_DNA"/>
</dbReference>
<protein>
    <submittedName>
        <fullName evidence="1">Uncharacterized protein</fullName>
    </submittedName>
</protein>
<proteinExistence type="predicted"/>
<evidence type="ECO:0000313" key="1">
    <source>
        <dbReference type="EMBL" id="GLR90821.1"/>
    </source>
</evidence>
<comment type="caution">
    <text evidence="1">The sequence shown here is derived from an EMBL/GenBank/DDBJ whole genome shotgun (WGS) entry which is preliminary data.</text>
</comment>
<keyword evidence="2" id="KW-1185">Reference proteome</keyword>
<sequence>MRSKSRFTTLVLLKTRESNPQIRVQSHCMLPGHCRQGPRNIRYQLAFDGGYHSSRLRARDCPIRVKIGNSLIKQKISA</sequence>
<dbReference type="Proteomes" id="UP001156905">
    <property type="component" value="Unassembled WGS sequence"/>
</dbReference>
<name>A0ABQ6BAE7_9BRAD</name>
<organism evidence="1 2">
    <name type="scientific">Bradyrhizobium iriomotense</name>
    <dbReference type="NCBI Taxonomy" id="441950"/>
    <lineage>
        <taxon>Bacteria</taxon>
        <taxon>Pseudomonadati</taxon>
        <taxon>Pseudomonadota</taxon>
        <taxon>Alphaproteobacteria</taxon>
        <taxon>Hyphomicrobiales</taxon>
        <taxon>Nitrobacteraceae</taxon>
        <taxon>Bradyrhizobium</taxon>
    </lineage>
</organism>
<gene>
    <name evidence="1" type="ORF">GCM10007857_75370</name>
</gene>
<reference evidence="2" key="1">
    <citation type="journal article" date="2019" name="Int. J. Syst. Evol. Microbiol.">
        <title>The Global Catalogue of Microorganisms (GCM) 10K type strain sequencing project: providing services to taxonomists for standard genome sequencing and annotation.</title>
        <authorList>
            <consortium name="The Broad Institute Genomics Platform"/>
            <consortium name="The Broad Institute Genome Sequencing Center for Infectious Disease"/>
            <person name="Wu L."/>
            <person name="Ma J."/>
        </authorList>
    </citation>
    <scope>NUCLEOTIDE SEQUENCE [LARGE SCALE GENOMIC DNA]</scope>
    <source>
        <strain evidence="2">NBRC 102520</strain>
    </source>
</reference>
<accession>A0ABQ6BAE7</accession>
<evidence type="ECO:0000313" key="2">
    <source>
        <dbReference type="Proteomes" id="UP001156905"/>
    </source>
</evidence>